<dbReference type="AlphaFoldDB" id="A0A8S4S6X1"/>
<evidence type="ECO:0000313" key="2">
    <source>
        <dbReference type="Proteomes" id="UP000838756"/>
    </source>
</evidence>
<gene>
    <name evidence="1" type="primary">jg7579</name>
    <name evidence="1" type="ORF">PAEG_LOCUS23148</name>
</gene>
<dbReference type="Proteomes" id="UP000838756">
    <property type="component" value="Unassembled WGS sequence"/>
</dbReference>
<comment type="caution">
    <text evidence="1">The sequence shown here is derived from an EMBL/GenBank/DDBJ whole genome shotgun (WGS) entry which is preliminary data.</text>
</comment>
<accession>A0A8S4S6X1</accession>
<organism evidence="1 2">
    <name type="scientific">Pararge aegeria aegeria</name>
    <dbReference type="NCBI Taxonomy" id="348720"/>
    <lineage>
        <taxon>Eukaryota</taxon>
        <taxon>Metazoa</taxon>
        <taxon>Ecdysozoa</taxon>
        <taxon>Arthropoda</taxon>
        <taxon>Hexapoda</taxon>
        <taxon>Insecta</taxon>
        <taxon>Pterygota</taxon>
        <taxon>Neoptera</taxon>
        <taxon>Endopterygota</taxon>
        <taxon>Lepidoptera</taxon>
        <taxon>Glossata</taxon>
        <taxon>Ditrysia</taxon>
        <taxon>Papilionoidea</taxon>
        <taxon>Nymphalidae</taxon>
        <taxon>Satyrinae</taxon>
        <taxon>Satyrini</taxon>
        <taxon>Parargina</taxon>
        <taxon>Pararge</taxon>
    </lineage>
</organism>
<dbReference type="EMBL" id="CAKXAJ010026118">
    <property type="protein sequence ID" value="CAH2257372.1"/>
    <property type="molecule type" value="Genomic_DNA"/>
</dbReference>
<protein>
    <submittedName>
        <fullName evidence="1">Jg7579 protein</fullName>
    </submittedName>
</protein>
<name>A0A8S4S6X1_9NEOP</name>
<sequence length="186" mass="20598">MFSKGVWSPPMRTGPAWRTRALTLMMMMTTDDDDEIWESKESNPRPWTQKPGLLFFCQSSNDVTIEPLSIGDFSNINKFGGNLMYCLCQAAPCDAFDVVCPPCWGSSNDALTSAGLPFKHLGTPTSCFELCAPPIAISASRLVELFANSFTDLPISYLITQRNSEHSSLQSLSDSYASYDISERKL</sequence>
<evidence type="ECO:0000313" key="1">
    <source>
        <dbReference type="EMBL" id="CAH2257372.1"/>
    </source>
</evidence>
<reference evidence="1" key="1">
    <citation type="submission" date="2022-03" db="EMBL/GenBank/DDBJ databases">
        <authorList>
            <person name="Lindestad O."/>
        </authorList>
    </citation>
    <scope>NUCLEOTIDE SEQUENCE</scope>
</reference>
<keyword evidence="2" id="KW-1185">Reference proteome</keyword>
<proteinExistence type="predicted"/>